<accession>A0A0C2J5I3</accession>
<dbReference type="EMBL" id="AWTV01000004">
    <property type="protein sequence ID" value="KIH94245.1"/>
    <property type="molecule type" value="Genomic_DNA"/>
</dbReference>
<dbReference type="VEuPathDB" id="FungiDB:SPBR_06261"/>
<dbReference type="Proteomes" id="UP000031575">
    <property type="component" value="Unassembled WGS sequence"/>
</dbReference>
<evidence type="ECO:0000313" key="1">
    <source>
        <dbReference type="EMBL" id="KIH94245.1"/>
    </source>
</evidence>
<name>A0A0C2J5I3_9PEZI</name>
<dbReference type="GeneID" id="63679444"/>
<protein>
    <submittedName>
        <fullName evidence="1">Uncharacterized protein</fullName>
    </submittedName>
</protein>
<gene>
    <name evidence="1" type="ORF">SPBR_06261</name>
</gene>
<reference evidence="1 2" key="1">
    <citation type="journal article" date="2014" name="BMC Genomics">
        <title>Comparative genomics of the major fungal agents of human and animal Sporotrichosis: Sporothrix schenckii and Sporothrix brasiliensis.</title>
        <authorList>
            <person name="Teixeira M.M."/>
            <person name="de Almeida L.G."/>
            <person name="Kubitschek-Barreira P."/>
            <person name="Alves F.L."/>
            <person name="Kioshima E.S."/>
            <person name="Abadio A.K."/>
            <person name="Fernandes L."/>
            <person name="Derengowski L.S."/>
            <person name="Ferreira K.S."/>
            <person name="Souza R.C."/>
            <person name="Ruiz J.C."/>
            <person name="de Andrade N.C."/>
            <person name="Paes H.C."/>
            <person name="Nicola A.M."/>
            <person name="Albuquerque P."/>
            <person name="Gerber A.L."/>
            <person name="Martins V.P."/>
            <person name="Peconick L.D."/>
            <person name="Neto A.V."/>
            <person name="Chaucanez C.B."/>
            <person name="Silva P.A."/>
            <person name="Cunha O.L."/>
            <person name="de Oliveira F.F."/>
            <person name="dos Santos T.C."/>
            <person name="Barros A.L."/>
            <person name="Soares M.A."/>
            <person name="de Oliveira L.M."/>
            <person name="Marini M.M."/>
            <person name="Villalobos-Duno H."/>
            <person name="Cunha M.M."/>
            <person name="de Hoog S."/>
            <person name="da Silveira J.F."/>
            <person name="Henrissat B."/>
            <person name="Nino-Vega G.A."/>
            <person name="Cisalpino P.S."/>
            <person name="Mora-Montes H.M."/>
            <person name="Almeida S.R."/>
            <person name="Stajich J.E."/>
            <person name="Lopes-Bezerra L.M."/>
            <person name="Vasconcelos A.T."/>
            <person name="Felipe M.S."/>
        </authorList>
    </citation>
    <scope>NUCLEOTIDE SEQUENCE [LARGE SCALE GENOMIC DNA]</scope>
    <source>
        <strain evidence="1 2">5110</strain>
    </source>
</reference>
<dbReference type="AlphaFoldDB" id="A0A0C2J5I3"/>
<keyword evidence="2" id="KW-1185">Reference proteome</keyword>
<sequence length="138" mass="15405">MATPRKFFKANRGINTRNVNTRTEGLMRKATFLQKFGARVVVYIELDGESAMFKSHKDINVPSYDACIYGPDHFEYAAGAGANTITTASRQITNTTFPSTPLQTASNPSRAIEHMRQNSIITHKPFSQKATKPLSFFD</sequence>
<dbReference type="RefSeq" id="XP_040622255.1">
    <property type="nucleotide sequence ID" value="XM_040764523.1"/>
</dbReference>
<proteinExistence type="predicted"/>
<evidence type="ECO:0000313" key="2">
    <source>
        <dbReference type="Proteomes" id="UP000031575"/>
    </source>
</evidence>
<dbReference type="HOGENOM" id="CLU_1856589_0_0_1"/>
<organism evidence="1 2">
    <name type="scientific">Sporothrix brasiliensis 5110</name>
    <dbReference type="NCBI Taxonomy" id="1398154"/>
    <lineage>
        <taxon>Eukaryota</taxon>
        <taxon>Fungi</taxon>
        <taxon>Dikarya</taxon>
        <taxon>Ascomycota</taxon>
        <taxon>Pezizomycotina</taxon>
        <taxon>Sordariomycetes</taxon>
        <taxon>Sordariomycetidae</taxon>
        <taxon>Ophiostomatales</taxon>
        <taxon>Ophiostomataceae</taxon>
        <taxon>Sporothrix</taxon>
    </lineage>
</organism>
<comment type="caution">
    <text evidence="1">The sequence shown here is derived from an EMBL/GenBank/DDBJ whole genome shotgun (WGS) entry which is preliminary data.</text>
</comment>